<dbReference type="EnsemblPlants" id="TuG1812G0600001194.01.T02">
    <property type="protein sequence ID" value="TuG1812G0600001194.01.T02"/>
    <property type="gene ID" value="TuG1812G0600001194.01"/>
</dbReference>
<evidence type="ECO:0000313" key="3">
    <source>
        <dbReference type="Proteomes" id="UP000015106"/>
    </source>
</evidence>
<evidence type="ECO:0000313" key="2">
    <source>
        <dbReference type="EnsemblPlants" id="TuG1812G0600001194.01.T02"/>
    </source>
</evidence>
<accession>A0A8R7QQ35</accession>
<dbReference type="Gramene" id="TuG1812G0600001194.01.T02">
    <property type="protein sequence ID" value="TuG1812G0600001194.01.T02"/>
    <property type="gene ID" value="TuG1812G0600001194.01"/>
</dbReference>
<name>A0A8R7QQ35_TRIUA</name>
<organism evidence="2 3">
    <name type="scientific">Triticum urartu</name>
    <name type="common">Red wild einkorn</name>
    <name type="synonym">Crithodium urartu</name>
    <dbReference type="NCBI Taxonomy" id="4572"/>
    <lineage>
        <taxon>Eukaryota</taxon>
        <taxon>Viridiplantae</taxon>
        <taxon>Streptophyta</taxon>
        <taxon>Embryophyta</taxon>
        <taxon>Tracheophyta</taxon>
        <taxon>Spermatophyta</taxon>
        <taxon>Magnoliopsida</taxon>
        <taxon>Liliopsida</taxon>
        <taxon>Poales</taxon>
        <taxon>Poaceae</taxon>
        <taxon>BOP clade</taxon>
        <taxon>Pooideae</taxon>
        <taxon>Triticodae</taxon>
        <taxon>Triticeae</taxon>
        <taxon>Triticinae</taxon>
        <taxon>Triticum</taxon>
    </lineage>
</organism>
<evidence type="ECO:0000256" key="1">
    <source>
        <dbReference type="SAM" id="MobiDB-lite"/>
    </source>
</evidence>
<dbReference type="AlphaFoldDB" id="A0A8R7QQ35"/>
<reference evidence="3" key="1">
    <citation type="journal article" date="2013" name="Nature">
        <title>Draft genome of the wheat A-genome progenitor Triticum urartu.</title>
        <authorList>
            <person name="Ling H.Q."/>
            <person name="Zhao S."/>
            <person name="Liu D."/>
            <person name="Wang J."/>
            <person name="Sun H."/>
            <person name="Zhang C."/>
            <person name="Fan H."/>
            <person name="Li D."/>
            <person name="Dong L."/>
            <person name="Tao Y."/>
            <person name="Gao C."/>
            <person name="Wu H."/>
            <person name="Li Y."/>
            <person name="Cui Y."/>
            <person name="Guo X."/>
            <person name="Zheng S."/>
            <person name="Wang B."/>
            <person name="Yu K."/>
            <person name="Liang Q."/>
            <person name="Yang W."/>
            <person name="Lou X."/>
            <person name="Chen J."/>
            <person name="Feng M."/>
            <person name="Jian J."/>
            <person name="Zhang X."/>
            <person name="Luo G."/>
            <person name="Jiang Y."/>
            <person name="Liu J."/>
            <person name="Wang Z."/>
            <person name="Sha Y."/>
            <person name="Zhang B."/>
            <person name="Wu H."/>
            <person name="Tang D."/>
            <person name="Shen Q."/>
            <person name="Xue P."/>
            <person name="Zou S."/>
            <person name="Wang X."/>
            <person name="Liu X."/>
            <person name="Wang F."/>
            <person name="Yang Y."/>
            <person name="An X."/>
            <person name="Dong Z."/>
            <person name="Zhang K."/>
            <person name="Zhang X."/>
            <person name="Luo M.C."/>
            <person name="Dvorak J."/>
            <person name="Tong Y."/>
            <person name="Wang J."/>
            <person name="Yang H."/>
            <person name="Li Z."/>
            <person name="Wang D."/>
            <person name="Zhang A."/>
            <person name="Wang J."/>
        </authorList>
    </citation>
    <scope>NUCLEOTIDE SEQUENCE</scope>
    <source>
        <strain evidence="3">cv. G1812</strain>
    </source>
</reference>
<feature type="region of interest" description="Disordered" evidence="1">
    <location>
        <begin position="1"/>
        <end position="25"/>
    </location>
</feature>
<keyword evidence="3" id="KW-1185">Reference proteome</keyword>
<sequence length="119" mass="13149">FNPPSDQICKEKKTDTTTHTGSPPLPLAHELLAAATTHAGHFWRAPATRSTLPSSPRSAPPSPPDRFSASGLYHPLATPPPWLGFRPRLRRCISGGPRCRCSTPWEFPIHHGGRFFMEM</sequence>
<feature type="compositionally biased region" description="Low complexity" evidence="1">
    <location>
        <begin position="43"/>
        <end position="57"/>
    </location>
</feature>
<protein>
    <submittedName>
        <fullName evidence="2">Uncharacterized protein</fullName>
    </submittedName>
</protein>
<reference evidence="2" key="3">
    <citation type="submission" date="2022-06" db="UniProtKB">
        <authorList>
            <consortium name="EnsemblPlants"/>
        </authorList>
    </citation>
    <scope>IDENTIFICATION</scope>
</reference>
<feature type="region of interest" description="Disordered" evidence="1">
    <location>
        <begin position="43"/>
        <end position="72"/>
    </location>
</feature>
<proteinExistence type="predicted"/>
<reference evidence="2" key="2">
    <citation type="submission" date="2018-03" db="EMBL/GenBank/DDBJ databases">
        <title>The Triticum urartu genome reveals the dynamic nature of wheat genome evolution.</title>
        <authorList>
            <person name="Ling H."/>
            <person name="Ma B."/>
            <person name="Shi X."/>
            <person name="Liu H."/>
            <person name="Dong L."/>
            <person name="Sun H."/>
            <person name="Cao Y."/>
            <person name="Gao Q."/>
            <person name="Zheng S."/>
            <person name="Li Y."/>
            <person name="Yu Y."/>
            <person name="Du H."/>
            <person name="Qi M."/>
            <person name="Li Y."/>
            <person name="Yu H."/>
            <person name="Cui Y."/>
            <person name="Wang N."/>
            <person name="Chen C."/>
            <person name="Wu H."/>
            <person name="Zhao Y."/>
            <person name="Zhang J."/>
            <person name="Li Y."/>
            <person name="Zhou W."/>
            <person name="Zhang B."/>
            <person name="Hu W."/>
            <person name="Eijk M."/>
            <person name="Tang J."/>
            <person name="Witsenboer H."/>
            <person name="Zhao S."/>
            <person name="Li Z."/>
            <person name="Zhang A."/>
            <person name="Wang D."/>
            <person name="Liang C."/>
        </authorList>
    </citation>
    <scope>NUCLEOTIDE SEQUENCE [LARGE SCALE GENOMIC DNA]</scope>
    <source>
        <strain evidence="2">cv. G1812</strain>
    </source>
</reference>
<dbReference type="Proteomes" id="UP000015106">
    <property type="component" value="Chromosome 6"/>
</dbReference>